<keyword evidence="7" id="KW-1185">Reference proteome</keyword>
<comment type="similarity">
    <text evidence="2">Belongs to the archaeosine synthase type 1 family.</text>
</comment>
<dbReference type="FunCoup" id="D7DUK8">
    <property type="interactions" value="6"/>
</dbReference>
<proteinExistence type="inferred from homology"/>
<dbReference type="UniPathway" id="UPA00393"/>
<evidence type="ECO:0000256" key="4">
    <source>
        <dbReference type="SAM" id="MobiDB-lite"/>
    </source>
</evidence>
<dbReference type="InterPro" id="IPR015947">
    <property type="entry name" value="PUA-like_sf"/>
</dbReference>
<evidence type="ECO:0000256" key="2">
    <source>
        <dbReference type="ARBA" id="ARBA00008906"/>
    </source>
</evidence>
<protein>
    <submittedName>
        <fullName evidence="6">PUA domain containing protein</fullName>
    </submittedName>
</protein>
<dbReference type="PROSITE" id="PS50890">
    <property type="entry name" value="PUA"/>
    <property type="match status" value="1"/>
</dbReference>
<gene>
    <name evidence="6" type="ordered locus">Mvol_1161</name>
</gene>
<dbReference type="PANTHER" id="PTHR46499:SF2">
    <property type="entry name" value="ARCHAEOSINE SYNTHASE"/>
    <property type="match status" value="1"/>
</dbReference>
<dbReference type="EMBL" id="CP002057">
    <property type="protein sequence ID" value="ADI36818.1"/>
    <property type="molecule type" value="Genomic_DNA"/>
</dbReference>
<feature type="compositionally biased region" description="Basic and acidic residues" evidence="4">
    <location>
        <begin position="458"/>
        <end position="471"/>
    </location>
</feature>
<dbReference type="SUPFAM" id="SSF88697">
    <property type="entry name" value="PUA domain-like"/>
    <property type="match status" value="1"/>
</dbReference>
<feature type="domain" description="PUA" evidence="5">
    <location>
        <begin position="568"/>
        <end position="636"/>
    </location>
</feature>
<dbReference type="InterPro" id="IPR036895">
    <property type="entry name" value="Uracil-DNA_glycosylase-like_sf"/>
</dbReference>
<dbReference type="InterPro" id="IPR004521">
    <property type="entry name" value="Uncharacterised_CHP00451"/>
</dbReference>
<dbReference type="Gene3D" id="3.40.50.10630">
    <property type="entry name" value="Uracil-DNA glycosylase-like"/>
    <property type="match status" value="1"/>
</dbReference>
<dbReference type="Gene3D" id="2.30.130.10">
    <property type="entry name" value="PUA domain"/>
    <property type="match status" value="1"/>
</dbReference>
<dbReference type="InterPro" id="IPR036974">
    <property type="entry name" value="PUA_sf"/>
</dbReference>
<dbReference type="KEGG" id="mvo:Mvol_1161"/>
<dbReference type="Pfam" id="PF17884">
    <property type="entry name" value="DUF5591"/>
    <property type="match status" value="1"/>
</dbReference>
<name>D7DUK8_METV3</name>
<dbReference type="InterPro" id="IPR040777">
    <property type="entry name" value="DUF5591"/>
</dbReference>
<evidence type="ECO:0000256" key="1">
    <source>
        <dbReference type="ARBA" id="ARBA00005030"/>
    </source>
</evidence>
<reference evidence="6 7" key="1">
    <citation type="submission" date="2010-05" db="EMBL/GenBank/DDBJ databases">
        <title>Complete sequence of Methanococcus voltae A3.</title>
        <authorList>
            <consortium name="US DOE Joint Genome Institute"/>
            <person name="Lucas S."/>
            <person name="Copeland A."/>
            <person name="Lapidus A."/>
            <person name="Cheng J.-F."/>
            <person name="Bruce D."/>
            <person name="Goodwin L."/>
            <person name="Pitluck S."/>
            <person name="Lowry S."/>
            <person name="Clum A."/>
            <person name="Land M."/>
            <person name="Hauser L."/>
            <person name="Kyrpides N."/>
            <person name="Mikhailova N."/>
            <person name="Whitman W.B."/>
            <person name="Woyke T."/>
        </authorList>
    </citation>
    <scope>NUCLEOTIDE SEQUENCE [LARGE SCALE GENOMIC DNA]</scope>
    <source>
        <strain evidence="7">ATCC BAA-1334 / A3</strain>
    </source>
</reference>
<dbReference type="SUPFAM" id="SSF88802">
    <property type="entry name" value="Pre-PUA domain"/>
    <property type="match status" value="1"/>
</dbReference>
<sequence length="636" mass="72765">MYDIGRICKETIEVEDGKKTESEIKMGITPKIIDEDYLTSLKSNNTDNTDNKDNILKIPFDCPESLKNTILNLNINNNINNNDKIEIINFGKDISKNLDDIDPNKELYIIVDILQMISRKELINIIPKIREKISPNAGIYVPNVLPAQVPLLVYMGVDYFDYGAVDYYSAMGYQLSKNRQYKISNVKNELSNNNNNNNNNNKENNKESALKFHNRQIMDAVIEETLYCIENQKLRNLVEETTISDPYLRANYRRYVPDLRNIPLSTENKLIVTMDEVKIPEVKKYIERAVNYTPFSNLIVLLPCSSKKPYSLSKSHQKFIGAINSIKTPVDELILTSPYGIVPRALELSVKYDIPVTGEWSADEVEFINENLAKYLKNAKNKFSNDEATKKGLKVIAHLPDHYLEILDMERMNSILTDEDEFIISSINGNPTTNDSISNLKAILKDLEIKMREEQKLNAISKRENSEKSEETNNNANENNNNNNNNNVDNTEKPLRFTRRGQVIHNYQELAKFQFGKNFIPNDVVVKGKHKKFFIKQNGKEVQICTLNDRKGLFVLTVNGGELLGKENWVELNFKAKKGSLFAPGFKDAQDIISVNDEVVIYYEDKYLGVGRALMNASEMKKATSGILLSIRHVFK</sequence>
<evidence type="ECO:0000259" key="5">
    <source>
        <dbReference type="SMART" id="SM00359"/>
    </source>
</evidence>
<dbReference type="SUPFAM" id="SSF51713">
    <property type="entry name" value="tRNA-guanine transglycosylase"/>
    <property type="match status" value="1"/>
</dbReference>
<dbReference type="Proteomes" id="UP000007722">
    <property type="component" value="Chromosome"/>
</dbReference>
<dbReference type="SMART" id="SM00359">
    <property type="entry name" value="PUA"/>
    <property type="match status" value="1"/>
</dbReference>
<evidence type="ECO:0000256" key="3">
    <source>
        <dbReference type="ARBA" id="ARBA00022694"/>
    </source>
</evidence>
<dbReference type="GO" id="GO:0005737">
    <property type="term" value="C:cytoplasm"/>
    <property type="evidence" value="ECO:0007669"/>
    <property type="project" value="TreeGrafter"/>
</dbReference>
<dbReference type="STRING" id="456320.Mvol_1161"/>
<evidence type="ECO:0000313" key="6">
    <source>
        <dbReference type="EMBL" id="ADI36818.1"/>
    </source>
</evidence>
<keyword evidence="3" id="KW-0819">tRNA processing</keyword>
<dbReference type="InterPro" id="IPR002478">
    <property type="entry name" value="PUA"/>
</dbReference>
<dbReference type="Pfam" id="PF01472">
    <property type="entry name" value="PUA"/>
    <property type="match status" value="1"/>
</dbReference>
<dbReference type="InterPro" id="IPR036511">
    <property type="entry name" value="TGT-like_sf"/>
</dbReference>
<accession>D7DUK8</accession>
<comment type="pathway">
    <text evidence="1">tRNA modification; archaeosine-tRNA biosynthesis.</text>
</comment>
<feature type="region of interest" description="Disordered" evidence="4">
    <location>
        <begin position="458"/>
        <end position="492"/>
    </location>
</feature>
<dbReference type="GO" id="GO:0003723">
    <property type="term" value="F:RNA binding"/>
    <property type="evidence" value="ECO:0007669"/>
    <property type="project" value="InterPro"/>
</dbReference>
<dbReference type="GO" id="GO:0002099">
    <property type="term" value="P:tRNA wobble guanine modification"/>
    <property type="evidence" value="ECO:0007669"/>
    <property type="project" value="TreeGrafter"/>
</dbReference>
<organism evidence="6 7">
    <name type="scientific">Methanococcus voltae (strain ATCC BAA-1334 / A3)</name>
    <dbReference type="NCBI Taxonomy" id="456320"/>
    <lineage>
        <taxon>Archaea</taxon>
        <taxon>Methanobacteriati</taxon>
        <taxon>Methanobacteriota</taxon>
        <taxon>Methanomada group</taxon>
        <taxon>Methanococci</taxon>
        <taxon>Methanococcales</taxon>
        <taxon>Methanococcaceae</taxon>
        <taxon>Methanococcus</taxon>
    </lineage>
</organism>
<feature type="compositionally biased region" description="Low complexity" evidence="4">
    <location>
        <begin position="472"/>
        <end position="489"/>
    </location>
</feature>
<dbReference type="NCBIfam" id="TIGR00451">
    <property type="entry name" value="unchar_dom_2"/>
    <property type="match status" value="1"/>
</dbReference>
<dbReference type="eggNOG" id="arCOG00990">
    <property type="taxonomic scope" value="Archaea"/>
</dbReference>
<dbReference type="AlphaFoldDB" id="D7DUK8"/>
<dbReference type="HOGENOM" id="CLU_029831_0_0_2"/>
<dbReference type="InParanoid" id="D7DUK8"/>
<evidence type="ECO:0000313" key="7">
    <source>
        <dbReference type="Proteomes" id="UP000007722"/>
    </source>
</evidence>
<dbReference type="Gene3D" id="3.20.20.105">
    <property type="entry name" value="Queuine tRNA-ribosyltransferase-like"/>
    <property type="match status" value="1"/>
</dbReference>
<dbReference type="PANTHER" id="PTHR46499">
    <property type="entry name" value="QUEUINE TRNA-RIBOSYLTRANSFERASE"/>
    <property type="match status" value="1"/>
</dbReference>
<dbReference type="InterPro" id="IPR050076">
    <property type="entry name" value="ArchSynthase1/Queuine_TRR"/>
</dbReference>
<dbReference type="SUPFAM" id="SSF52141">
    <property type="entry name" value="Uracil-DNA glycosylase-like"/>
    <property type="match status" value="1"/>
</dbReference>